<dbReference type="SUPFAM" id="SSF53850">
    <property type="entry name" value="Periplasmic binding protein-like II"/>
    <property type="match status" value="1"/>
</dbReference>
<evidence type="ECO:0000256" key="2">
    <source>
        <dbReference type="ARBA" id="ARBA00005695"/>
    </source>
</evidence>
<evidence type="ECO:0000259" key="3">
    <source>
        <dbReference type="Pfam" id="PF00496"/>
    </source>
</evidence>
<dbReference type="CDD" id="cd08503">
    <property type="entry name" value="PBP2_NikA_DppA_OppA_like_17"/>
    <property type="match status" value="1"/>
</dbReference>
<evidence type="ECO:0000313" key="5">
    <source>
        <dbReference type="Proteomes" id="UP001064087"/>
    </source>
</evidence>
<comment type="subcellular location">
    <subcellularLocation>
        <location evidence="1">Periplasm</location>
    </subcellularLocation>
</comment>
<proteinExistence type="inferred from homology"/>
<dbReference type="EMBL" id="CP106738">
    <property type="protein sequence ID" value="UXX81735.1"/>
    <property type="molecule type" value="Genomic_DNA"/>
</dbReference>
<dbReference type="RefSeq" id="WP_263046871.1">
    <property type="nucleotide sequence ID" value="NZ_CP106738.1"/>
</dbReference>
<dbReference type="InterPro" id="IPR000914">
    <property type="entry name" value="SBP_5_dom"/>
</dbReference>
<dbReference type="InterPro" id="IPR030678">
    <property type="entry name" value="Peptide/Ni-bd"/>
</dbReference>
<protein>
    <submittedName>
        <fullName evidence="4">ABC transporter substrate-binding protein</fullName>
    </submittedName>
</protein>
<feature type="domain" description="Solute-binding protein family 5" evidence="3">
    <location>
        <begin position="22"/>
        <end position="346"/>
    </location>
</feature>
<evidence type="ECO:0000313" key="4">
    <source>
        <dbReference type="EMBL" id="UXX81735.1"/>
    </source>
</evidence>
<comment type="similarity">
    <text evidence="2">Belongs to the bacterial solute-binding protein 5 family.</text>
</comment>
<reference evidence="4" key="1">
    <citation type="submission" date="2022-10" db="EMBL/GenBank/DDBJ databases">
        <title>Roseovarius pelagicus sp. nov., isolated from Arctic seawater.</title>
        <authorList>
            <person name="Hong Y.W."/>
            <person name="Hwang C.Y."/>
        </authorList>
    </citation>
    <scope>NUCLEOTIDE SEQUENCE</scope>
    <source>
        <strain evidence="4">HL-MP18</strain>
    </source>
</reference>
<dbReference type="Gene3D" id="3.90.76.10">
    <property type="entry name" value="Dipeptide-binding Protein, Domain 1"/>
    <property type="match status" value="1"/>
</dbReference>
<sequence>MAILGSGAVYSRLTEVDADGNVTAGLAESWEASPDAAVWTFQLRKGVEFHNGKPFTAEDVIASIDHHRGEDSKSPIKQIVDPILTMEAPDPHTVVITLDGGNADFAFLLFDYHLCMMPSDAIGQGIGTGGYMVDSFEPGVRAVAKRNPNYFKGDSRAHFDSIELINMVDPAARSNALLSGGVDFIAQADLKTLKRLSAAPGVVINEQPGTKHFMFQMITTQDPFTDNHVREALKYAVDRQSILDKVLVGHGQIGNDQPIGPANRYHDPNLAQRPYDPDKARFHLKKAGMEDLSVDLATSDGAFVGAVDMAVLFRESAAPAGINVEVDRVPGDGYWSDIWRKRAFCASYSSGRATEDWILSSSYLSGVPWNATQWGNEAFDKLLVAARTELDDAKRREMYGEMQRLISQDGGVIAPIFTNHVEAHNEKLAHDDVGTVMEMDSGLLIERWWFS</sequence>
<dbReference type="Pfam" id="PF00496">
    <property type="entry name" value="SBP_bac_5"/>
    <property type="match status" value="1"/>
</dbReference>
<evidence type="ECO:0000256" key="1">
    <source>
        <dbReference type="ARBA" id="ARBA00004418"/>
    </source>
</evidence>
<gene>
    <name evidence="4" type="ORF">N7U68_11390</name>
</gene>
<dbReference type="Proteomes" id="UP001064087">
    <property type="component" value="Chromosome"/>
</dbReference>
<dbReference type="Gene3D" id="3.40.190.10">
    <property type="entry name" value="Periplasmic binding protein-like II"/>
    <property type="match status" value="1"/>
</dbReference>
<name>A0ABY6D805_9RHOB</name>
<dbReference type="InterPro" id="IPR039424">
    <property type="entry name" value="SBP_5"/>
</dbReference>
<dbReference type="PANTHER" id="PTHR30290">
    <property type="entry name" value="PERIPLASMIC BINDING COMPONENT OF ABC TRANSPORTER"/>
    <property type="match status" value="1"/>
</dbReference>
<accession>A0ABY6D805</accession>
<organism evidence="4 5">
    <name type="scientific">Roseovarius pelagicus</name>
    <dbReference type="NCBI Taxonomy" id="2980108"/>
    <lineage>
        <taxon>Bacteria</taxon>
        <taxon>Pseudomonadati</taxon>
        <taxon>Pseudomonadota</taxon>
        <taxon>Alphaproteobacteria</taxon>
        <taxon>Rhodobacterales</taxon>
        <taxon>Roseobacteraceae</taxon>
        <taxon>Roseovarius</taxon>
    </lineage>
</organism>
<dbReference type="Gene3D" id="3.10.105.10">
    <property type="entry name" value="Dipeptide-binding Protein, Domain 3"/>
    <property type="match status" value="1"/>
</dbReference>
<keyword evidence="5" id="KW-1185">Reference proteome</keyword>
<dbReference type="PIRSF" id="PIRSF002741">
    <property type="entry name" value="MppA"/>
    <property type="match status" value="1"/>
</dbReference>